<keyword evidence="6" id="KW-0238">DNA-binding</keyword>
<dbReference type="InterPro" id="IPR055367">
    <property type="entry name" value="WH4_Lhr"/>
</dbReference>
<evidence type="ECO:0000313" key="13">
    <source>
        <dbReference type="Proteomes" id="UP000316181"/>
    </source>
</evidence>
<dbReference type="SMART" id="SM00382">
    <property type="entry name" value="AAA"/>
    <property type="match status" value="1"/>
</dbReference>
<evidence type="ECO:0000313" key="12">
    <source>
        <dbReference type="EMBL" id="TQK76587.1"/>
    </source>
</evidence>
<dbReference type="Gene3D" id="3.40.50.300">
    <property type="entry name" value="P-loop containing nucleotide triphosphate hydrolases"/>
    <property type="match status" value="2"/>
</dbReference>
<dbReference type="PANTHER" id="PTHR47962:SF5">
    <property type="entry name" value="ATP-DEPENDENT HELICASE LHR-RELATED"/>
    <property type="match status" value="1"/>
</dbReference>
<accession>A0A542SQV5</accession>
<evidence type="ECO:0000256" key="2">
    <source>
        <dbReference type="ARBA" id="ARBA00022763"/>
    </source>
</evidence>
<dbReference type="Pfam" id="PF23234">
    <property type="entry name" value="WHD_4th_Lhr"/>
    <property type="match status" value="1"/>
</dbReference>
<feature type="region of interest" description="Disordered" evidence="9">
    <location>
        <begin position="1070"/>
        <end position="1105"/>
    </location>
</feature>
<keyword evidence="5" id="KW-0067">ATP-binding</keyword>
<comment type="caution">
    <text evidence="12">The sequence shown here is derived from an EMBL/GenBank/DDBJ whole genome shotgun (WGS) entry which is preliminary data.</text>
</comment>
<keyword evidence="8" id="KW-0413">Isomerase</keyword>
<dbReference type="Pfam" id="PF00271">
    <property type="entry name" value="Helicase_C"/>
    <property type="match status" value="1"/>
</dbReference>
<name>A0A542SQV5_9MICO</name>
<dbReference type="GO" id="GO:0003677">
    <property type="term" value="F:DNA binding"/>
    <property type="evidence" value="ECO:0007669"/>
    <property type="project" value="UniProtKB-KW"/>
</dbReference>
<sequence>MTFSRATQAWLDASFDAPTPAQRDAWQAIGQGNHTLVVAPTGSGKTLAAFLWAIDQHLQVAHPASPGVSGPAPQILYVSPLKALASDVERNLRAPLTGISQRAHRLGISMPPVSVGVRTGDTSQRDRQRMTKDPPDIVITTPESLYLMLTSSASAALERVGTIIIDEIHAIAGTKRGAHLAVSLERLDALLPQPAQRVGLSATVTPADRVADFLAGRRAPDAGGRAVRIVQPPSTKVIDLGIQFDLPTVGEGGMEDERASSSIWPQVEGRIVDLIEQNRSTLVFVNSRRTAEKLTARLNEEWARRHGATNALGDGVLADTSKWPAEITAQAGAALGIEPVIARAHHGSMSRAERTSIEDALKAGRLPAVVATSSLELGIDMGAIDLVIQVGAPPSVAAGLQRVGRAGHQVGQVSRGVMLPLYPGELVAAVVSAQGMRDGDIEPVRELTNPLDVLAQQIIAAVAVADWHEQDLLALVRRAAPFATLGDATWAAVLDMLAGRYPSQDFADLRPRIAWDRATGMLKGRPGAALMAVTSGGTIPDRGLYPVVLAGSDGSKASNRVGELDEEMVFESRVGDAITLGSSTWRIAEITPQQVIVTPAPGQPGRLPFWKGDGPGRPFQLGAAMGAFTRQFDARRRSDGAAAHAQLLALGLNAGAANALIDLLREQYAATGRVPDDKCLVIERFTDELGDWRIVVHSPFGARVHAPWALVLSGRIREMYGLDASVSYTDDGLVLRMPPSGDSLDAGMPAADLVIDPADVLAAIQAEITGSAMFATRFREASARALLLAKRKPGLRQPLWQQRHRAAQLLAVAAQFPDFPIVIEAVRECLQDDFDVPSLLALMTAIDSGRIRIVEVTTSAPSPYARSLLMSYTAQFMYDSDAPLAERRAVALSLDPVLLAEILGSHAAPDLADLLDADAIAQVSADVEWTSADRRVARVDHLWELLRTHGPLTMAQIMARATLSGPDVRDWLADNELRQVIRVARPHGGEWWAAAEDAGRLRDALGVPPPAGVPSAFLEPAADPLGDLVRRFARTHGPFTAAELAADLCLSSGMATEVIRRLTSAGHLVAGPTRSLRGDPTGGPAGPTGADARASTGVLPPPASGTATVVDADVLRRIRRRSLASLRGQVEAVSPNALARFVPAWQRLGHTAWRRGDEGQLSPERVRPDLQGVDGLLTAIEQLAGARFPASALESWILPSRVSDYRPEFLDELSARGEILWCGHQSLPGARGDGVISLHLAETAALTLPPHGNDARPTPDTAAAPTPDTTAAPTRPTPDTAAAPTAPTPDTTAAAPPNPTSPPVPTSPDLAAVLLTTLRTGGQFFDHLLTATRAPADAVAAALWELAWRGLITSDSFGSLRHMVGARGGAHRAKRSPGRARPGRGLRGLRALAHSLQAPTSLDPRPPTDETHFAPTMRADGKHALRDIAAARAGGRWSTLCADSETGAAAPPDAASTDATLRAHADVTVLLQRYGVVPRTPGLADQIVTPAATMYRVLSDMEAQGHVRRGYFVEGLGGAQFALPGVVDELRTFSAEPSSPQTTVLAATDPANPYGIMLDWPPAADDKHRPGRRAGAVVVLVDGRLALYLERGGRTLLAFSNNASEFDEAIGRDPRSERPGDLEVAANALLAAVRSGIVSRATVRTINATPALESVSRARSHHPNNEDAATEVVNYLLSAGAAVSAQGLLLEAPHARR</sequence>
<dbReference type="InterPro" id="IPR027417">
    <property type="entry name" value="P-loop_NTPase"/>
</dbReference>
<evidence type="ECO:0000256" key="3">
    <source>
        <dbReference type="ARBA" id="ARBA00022801"/>
    </source>
</evidence>
<gene>
    <name evidence="12" type="ORF">FB389_1271</name>
</gene>
<evidence type="ECO:0000256" key="8">
    <source>
        <dbReference type="ARBA" id="ARBA00023235"/>
    </source>
</evidence>
<dbReference type="InterPro" id="IPR013701">
    <property type="entry name" value="Lhr-like_DEAD/DEAH_assoc"/>
</dbReference>
<evidence type="ECO:0000256" key="6">
    <source>
        <dbReference type="ARBA" id="ARBA00023125"/>
    </source>
</evidence>
<dbReference type="InterPro" id="IPR014001">
    <property type="entry name" value="Helicase_ATP-bd"/>
</dbReference>
<protein>
    <submittedName>
        <fullName evidence="12">ATP-dependent Lhr-like helicase</fullName>
    </submittedName>
</protein>
<evidence type="ECO:0000256" key="4">
    <source>
        <dbReference type="ARBA" id="ARBA00022806"/>
    </source>
</evidence>
<keyword evidence="1" id="KW-0547">Nucleotide-binding</keyword>
<dbReference type="PROSITE" id="PS51192">
    <property type="entry name" value="HELICASE_ATP_BIND_1"/>
    <property type="match status" value="1"/>
</dbReference>
<evidence type="ECO:0000256" key="9">
    <source>
        <dbReference type="SAM" id="MobiDB-lite"/>
    </source>
</evidence>
<dbReference type="Pfam" id="PF23235">
    <property type="entry name" value="WHD_3rd_Lhr"/>
    <property type="match status" value="1"/>
</dbReference>
<feature type="compositionally biased region" description="Pro residues" evidence="9">
    <location>
        <begin position="1296"/>
        <end position="1306"/>
    </location>
</feature>
<dbReference type="PROSITE" id="PS51194">
    <property type="entry name" value="HELICASE_CTER"/>
    <property type="match status" value="1"/>
</dbReference>
<evidence type="ECO:0000259" key="10">
    <source>
        <dbReference type="PROSITE" id="PS51192"/>
    </source>
</evidence>
<dbReference type="SMART" id="SM00487">
    <property type="entry name" value="DEXDc"/>
    <property type="match status" value="1"/>
</dbReference>
<organism evidence="12 13">
    <name type="scientific">Rarobacter incanus</name>
    <dbReference type="NCBI Taxonomy" id="153494"/>
    <lineage>
        <taxon>Bacteria</taxon>
        <taxon>Bacillati</taxon>
        <taxon>Actinomycetota</taxon>
        <taxon>Actinomycetes</taxon>
        <taxon>Micrococcales</taxon>
        <taxon>Rarobacteraceae</taxon>
        <taxon>Rarobacter</taxon>
    </lineage>
</organism>
<keyword evidence="13" id="KW-1185">Reference proteome</keyword>
<dbReference type="InterPro" id="IPR011545">
    <property type="entry name" value="DEAD/DEAH_box_helicase_dom"/>
</dbReference>
<proteinExistence type="predicted"/>
<feature type="compositionally biased region" description="Basic and acidic residues" evidence="9">
    <location>
        <begin position="123"/>
        <end position="135"/>
    </location>
</feature>
<dbReference type="PANTHER" id="PTHR47962">
    <property type="entry name" value="ATP-DEPENDENT HELICASE LHR-RELATED-RELATED"/>
    <property type="match status" value="1"/>
</dbReference>
<feature type="compositionally biased region" description="Low complexity" evidence="9">
    <location>
        <begin position="1255"/>
        <end position="1295"/>
    </location>
</feature>
<keyword evidence="3" id="KW-0378">Hydrolase</keyword>
<dbReference type="GO" id="GO:0006281">
    <property type="term" value="P:DNA repair"/>
    <property type="evidence" value="ECO:0007669"/>
    <property type="project" value="UniProtKB-KW"/>
</dbReference>
<keyword evidence="2" id="KW-0227">DNA damage</keyword>
<dbReference type="GO" id="GO:0005524">
    <property type="term" value="F:ATP binding"/>
    <property type="evidence" value="ECO:0007669"/>
    <property type="project" value="UniProtKB-KW"/>
</dbReference>
<dbReference type="InterPro" id="IPR001650">
    <property type="entry name" value="Helicase_C-like"/>
</dbReference>
<dbReference type="GO" id="GO:0016887">
    <property type="term" value="F:ATP hydrolysis activity"/>
    <property type="evidence" value="ECO:0007669"/>
    <property type="project" value="TreeGrafter"/>
</dbReference>
<feature type="region of interest" description="Disordered" evidence="9">
    <location>
        <begin position="111"/>
        <end position="135"/>
    </location>
</feature>
<dbReference type="SMART" id="SM00490">
    <property type="entry name" value="HELICc"/>
    <property type="match status" value="1"/>
</dbReference>
<evidence type="ECO:0000259" key="11">
    <source>
        <dbReference type="PROSITE" id="PS51194"/>
    </source>
</evidence>
<feature type="domain" description="Helicase C-terminal" evidence="11">
    <location>
        <begin position="266"/>
        <end position="473"/>
    </location>
</feature>
<evidence type="ECO:0000256" key="5">
    <source>
        <dbReference type="ARBA" id="ARBA00022840"/>
    </source>
</evidence>
<evidence type="ECO:0000256" key="1">
    <source>
        <dbReference type="ARBA" id="ARBA00022741"/>
    </source>
</evidence>
<dbReference type="InterPro" id="IPR055369">
    <property type="entry name" value="WH2_Lhr"/>
</dbReference>
<dbReference type="Pfam" id="PF19306">
    <property type="entry name" value="WHD_Lhr"/>
    <property type="match status" value="1"/>
</dbReference>
<dbReference type="InterPro" id="IPR003593">
    <property type="entry name" value="AAA+_ATPase"/>
</dbReference>
<dbReference type="EMBL" id="VFNV01000001">
    <property type="protein sequence ID" value="TQK76587.1"/>
    <property type="molecule type" value="Genomic_DNA"/>
</dbReference>
<keyword evidence="4 12" id="KW-0347">Helicase</keyword>
<dbReference type="GO" id="GO:0004386">
    <property type="term" value="F:helicase activity"/>
    <property type="evidence" value="ECO:0007669"/>
    <property type="project" value="UniProtKB-KW"/>
</dbReference>
<dbReference type="Pfam" id="PF23236">
    <property type="entry name" value="WHD_2nd_Lhr"/>
    <property type="match status" value="1"/>
</dbReference>
<dbReference type="InterPro" id="IPR045628">
    <property type="entry name" value="Lhr_WH_dom"/>
</dbReference>
<dbReference type="InterPro" id="IPR055368">
    <property type="entry name" value="WH3_Lhr"/>
</dbReference>
<dbReference type="Pfam" id="PF08494">
    <property type="entry name" value="DEAD_assoc"/>
    <property type="match status" value="1"/>
</dbReference>
<dbReference type="Proteomes" id="UP000316181">
    <property type="component" value="Unassembled WGS sequence"/>
</dbReference>
<dbReference type="RefSeq" id="WP_142111966.1">
    <property type="nucleotide sequence ID" value="NZ_BAAATB010000002.1"/>
</dbReference>
<feature type="domain" description="Helicase ATP-binding" evidence="10">
    <location>
        <begin position="26"/>
        <end position="222"/>
    </location>
</feature>
<reference evidence="12 13" key="1">
    <citation type="submission" date="2019-06" db="EMBL/GenBank/DDBJ databases">
        <title>Sequencing the genomes of 1000 actinobacteria strains.</title>
        <authorList>
            <person name="Klenk H.-P."/>
        </authorList>
    </citation>
    <scope>NUCLEOTIDE SEQUENCE [LARGE SCALE GENOMIC DNA]</scope>
    <source>
        <strain evidence="12 13">DSM 10596</strain>
    </source>
</reference>
<feature type="region of interest" description="Disordered" evidence="9">
    <location>
        <begin position="1248"/>
        <end position="1308"/>
    </location>
</feature>
<keyword evidence="7" id="KW-0234">DNA repair</keyword>
<dbReference type="SUPFAM" id="SSF52540">
    <property type="entry name" value="P-loop containing nucleoside triphosphate hydrolases"/>
    <property type="match status" value="1"/>
</dbReference>
<dbReference type="Pfam" id="PF00270">
    <property type="entry name" value="DEAD"/>
    <property type="match status" value="1"/>
</dbReference>
<dbReference type="OrthoDB" id="9815222at2"/>
<dbReference type="InterPro" id="IPR052511">
    <property type="entry name" value="ATP-dep_Helicase"/>
</dbReference>
<evidence type="ECO:0000256" key="7">
    <source>
        <dbReference type="ARBA" id="ARBA00023204"/>
    </source>
</evidence>